<accession>M6RFJ0</accession>
<sequence>MKENENEMNDFIKYWNEKVDFVVIQDFMTPDVEGDFESLAGKGKTNHYNFRCNQPWQRLYIRGNGDVTPCCAMFSSYLKLGDTTKLSLVDLWNSKEAKDLRKIHKEGRYHENPICLKCSKMSG</sequence>
<organism evidence="3 4">
    <name type="scientific">Leptospira interrogans serovar Icterohaemorrhagiae str. Verdun HP</name>
    <dbReference type="NCBI Taxonomy" id="1049910"/>
    <lineage>
        <taxon>Bacteria</taxon>
        <taxon>Pseudomonadati</taxon>
        <taxon>Spirochaetota</taxon>
        <taxon>Spirochaetia</taxon>
        <taxon>Leptospirales</taxon>
        <taxon>Leptospiraceae</taxon>
        <taxon>Leptospira</taxon>
    </lineage>
</organism>
<dbReference type="PANTHER" id="PTHR43273">
    <property type="entry name" value="ANAEROBIC SULFATASE-MATURATING ENZYME HOMOLOG ASLB-RELATED"/>
    <property type="match status" value="1"/>
</dbReference>
<reference evidence="3 4" key="1">
    <citation type="submission" date="2013-01" db="EMBL/GenBank/DDBJ databases">
        <authorList>
            <person name="Harkins D.M."/>
            <person name="Durkin A.S."/>
            <person name="Brinkac L.M."/>
            <person name="Haft D.H."/>
            <person name="Selengut J.D."/>
            <person name="Sanka R."/>
            <person name="DePew J."/>
            <person name="Purushe J."/>
            <person name="Picardeau M."/>
            <person name="Werts C."/>
            <person name="Goarant C."/>
            <person name="Vinetz J.M."/>
            <person name="Sutton G.G."/>
            <person name="Nierman W.C."/>
            <person name="Fouts D.E."/>
        </authorList>
    </citation>
    <scope>NUCLEOTIDE SEQUENCE [LARGE SCALE GENOMIC DNA]</scope>
    <source>
        <strain evidence="3 4">Verdun HP</strain>
    </source>
</reference>
<comment type="cofactor">
    <cofactor evidence="1">
        <name>[4Fe-4S] cluster</name>
        <dbReference type="ChEBI" id="CHEBI:49883"/>
    </cofactor>
</comment>
<dbReference type="InterPro" id="IPR013785">
    <property type="entry name" value="Aldolase_TIM"/>
</dbReference>
<comment type="caution">
    <text evidence="3">The sequence shown here is derived from an EMBL/GenBank/DDBJ whole genome shotgun (WGS) entry which is preliminary data.</text>
</comment>
<proteinExistence type="predicted"/>
<dbReference type="GO" id="GO:0016491">
    <property type="term" value="F:oxidoreductase activity"/>
    <property type="evidence" value="ECO:0007669"/>
    <property type="project" value="InterPro"/>
</dbReference>
<gene>
    <name evidence="3" type="ORF">LEP1GSC116_4169</name>
</gene>
<dbReference type="SUPFAM" id="SSF102114">
    <property type="entry name" value="Radical SAM enzymes"/>
    <property type="match status" value="1"/>
</dbReference>
<protein>
    <submittedName>
        <fullName evidence="3">SPASM domain protein</fullName>
    </submittedName>
</protein>
<dbReference type="AlphaFoldDB" id="M6RFJ0"/>
<evidence type="ECO:0000313" key="3">
    <source>
        <dbReference type="EMBL" id="EMO04496.1"/>
    </source>
</evidence>
<dbReference type="PANTHER" id="PTHR43273:SF3">
    <property type="entry name" value="ANAEROBIC SULFATASE-MATURATING ENZYME HOMOLOG ASLB-RELATED"/>
    <property type="match status" value="1"/>
</dbReference>
<dbReference type="EMBL" id="AHNZ02000639">
    <property type="protein sequence ID" value="EMO04496.1"/>
    <property type="molecule type" value="Genomic_DNA"/>
</dbReference>
<dbReference type="Pfam" id="PF13186">
    <property type="entry name" value="SPASM"/>
    <property type="match status" value="1"/>
</dbReference>
<name>M6RFJ0_LEPIR</name>
<dbReference type="Gene3D" id="3.20.20.70">
    <property type="entry name" value="Aldolase class I"/>
    <property type="match status" value="1"/>
</dbReference>
<dbReference type="InterPro" id="IPR023885">
    <property type="entry name" value="4Fe4S-binding_SPASM_dom"/>
</dbReference>
<evidence type="ECO:0000256" key="1">
    <source>
        <dbReference type="ARBA" id="ARBA00001966"/>
    </source>
</evidence>
<evidence type="ECO:0000313" key="4">
    <source>
        <dbReference type="Proteomes" id="UP000012092"/>
    </source>
</evidence>
<dbReference type="Proteomes" id="UP000012092">
    <property type="component" value="Unassembled WGS sequence"/>
</dbReference>
<dbReference type="InterPro" id="IPR058240">
    <property type="entry name" value="rSAM_sf"/>
</dbReference>
<dbReference type="CDD" id="cd21109">
    <property type="entry name" value="SPASM"/>
    <property type="match status" value="1"/>
</dbReference>
<feature type="domain" description="4Fe4S-binding SPASM" evidence="2">
    <location>
        <begin position="52"/>
        <end position="118"/>
    </location>
</feature>
<dbReference type="InterPro" id="IPR023867">
    <property type="entry name" value="Sulphatase_maturase_rSAM"/>
</dbReference>
<evidence type="ECO:0000259" key="2">
    <source>
        <dbReference type="Pfam" id="PF13186"/>
    </source>
</evidence>